<sequence>MTPQRVVAAILVCLTFVVSACNPTGDAPSGDATSDQIRHDLEPLTKRFPAIGHPISATWMGGTLGVQPDGRATVPGPSDYWIEAIIELEPATADALRSKYVPTATAEAPELTEKLQKDVPGGPFLTGPALDTALSNDDWRSTAYLHSGSNTLVMRSVDD</sequence>
<feature type="chain" id="PRO_5039179797" description="Lipoprotein" evidence="1">
    <location>
        <begin position="21"/>
        <end position="159"/>
    </location>
</feature>
<name>A0A1A0W007_MYCPR</name>
<proteinExistence type="predicted"/>
<dbReference type="AlphaFoldDB" id="A0A1A0W007"/>
<keyword evidence="1" id="KW-0732">Signal</keyword>
<dbReference type="OrthoDB" id="5118825at2"/>
<dbReference type="EMBL" id="LZSY01000110">
    <property type="protein sequence ID" value="OBB88895.1"/>
    <property type="molecule type" value="Genomic_DNA"/>
</dbReference>
<protein>
    <recommendedName>
        <fullName evidence="4">Lipoprotein</fullName>
    </recommendedName>
</protein>
<comment type="caution">
    <text evidence="2">The sequence shown here is derived from an EMBL/GenBank/DDBJ whole genome shotgun (WGS) entry which is preliminary data.</text>
</comment>
<dbReference type="PROSITE" id="PS51257">
    <property type="entry name" value="PROKAR_LIPOPROTEIN"/>
    <property type="match status" value="1"/>
</dbReference>
<dbReference type="Proteomes" id="UP000094008">
    <property type="component" value="Unassembled WGS sequence"/>
</dbReference>
<evidence type="ECO:0000313" key="2">
    <source>
        <dbReference type="EMBL" id="OBB88895.1"/>
    </source>
</evidence>
<evidence type="ECO:0008006" key="4">
    <source>
        <dbReference type="Google" id="ProtNLM"/>
    </source>
</evidence>
<evidence type="ECO:0000313" key="3">
    <source>
        <dbReference type="Proteomes" id="UP000094008"/>
    </source>
</evidence>
<dbReference type="RefSeq" id="WP_064883992.1">
    <property type="nucleotide sequence ID" value="NZ_LZSY01000110.1"/>
</dbReference>
<gene>
    <name evidence="2" type="ORF">A5779_30090</name>
</gene>
<organism evidence="2 3">
    <name type="scientific">Mycolicibacterium peregrinum</name>
    <name type="common">Mycobacterium peregrinum</name>
    <dbReference type="NCBI Taxonomy" id="43304"/>
    <lineage>
        <taxon>Bacteria</taxon>
        <taxon>Bacillati</taxon>
        <taxon>Actinomycetota</taxon>
        <taxon>Actinomycetes</taxon>
        <taxon>Mycobacteriales</taxon>
        <taxon>Mycobacteriaceae</taxon>
        <taxon>Mycolicibacterium</taxon>
    </lineage>
</organism>
<feature type="signal peptide" evidence="1">
    <location>
        <begin position="1"/>
        <end position="20"/>
    </location>
</feature>
<accession>A0A1A0W007</accession>
<reference evidence="3" key="1">
    <citation type="submission" date="2016-06" db="EMBL/GenBank/DDBJ databases">
        <authorList>
            <person name="Sutton G."/>
            <person name="Brinkac L."/>
            <person name="Sanka R."/>
            <person name="Adams M."/>
            <person name="Lau E."/>
            <person name="Mehaffy C."/>
            <person name="Tameris M."/>
            <person name="Hatherill M."/>
            <person name="Hanekom W."/>
            <person name="Mahomed H."/>
            <person name="Mcshane H."/>
        </authorList>
    </citation>
    <scope>NUCLEOTIDE SEQUENCE [LARGE SCALE GENOMIC DNA]</scope>
    <source>
        <strain evidence="3">852002-10433_SCH5171157</strain>
    </source>
</reference>
<evidence type="ECO:0000256" key="1">
    <source>
        <dbReference type="SAM" id="SignalP"/>
    </source>
</evidence>